<dbReference type="InterPro" id="IPR004867">
    <property type="entry name" value="CHB_C_dom"/>
</dbReference>
<sequence length="865" mass="94601">MRVRRSLVSMALAMALTAPAAMAMTQSQLDGMGQGVDLKYQVIDNTLTDGSSFRASITLRNNTAQPLPATGWSLWFSHIRDVSKLYTDQFKVTHVNGDIFKLEPTAQFRGLPAGQSIEIAFDGGNWQVAKSDVMPNWYFAAQDAKGNSITALLASTSNTHHGVVPTAPSAELPFVGDFSTPKQWKRYNGPSNIDRWNPFTAAERYARNADLSVQAHPVGVVPTPAEMQLATGNVTLGADWVVVFDNGYEEQARWLAANLGLPAQSWSPNTSKVIRMGWGQVQIDGQAKWEEAYRLKVDSKGQTIQITAADAAGALYAAQSLLQLEQQHVVPAVTIADAPRFAYRGLSLDASRNFRSKQAVLALLDQMASVKLNKLHLRLADDEGWRIAIGALPELTDVGARRCHDPAERTCILPFLGAGPNGTAQSDGFYSADDYREILSHAKALNIEVIPEIDMPGHAHAAIKAMDARSARLNEAGQPQQAAEYRLSDPDDRTDYTSVQMFKDNAMNVCMESTYRFIDTVVGELVALHQGIQPLKTFHFGGDEVAGAWKQSPACQAFFANNSQGIKDPSQLSQYFVERVSGITSAHGLNMGGWEDGLMHDNKVYPRSNLANALVSGNAWQNIWEWGVADRAYKLANAGYGVIYNQATHLYFDHPNEPDPAERGYYWAPRFTDTRKTFGFMPDDLFANADYTRAGKPITKAEVVDGATAKTLEQPANVLGMQGSLWAETVRTDNQFEEMLFPRVFALAERAWHKAGWEANDNAGKPADNQARSSDYNRFANLLGQRVLPKLEARGVDFYLPVPGAIIEGGVLKANSPFPGLTIQYSVDGGGWQTYDAANAPSVSGKVAVRTASGLRVSRSTIATQ</sequence>
<proteinExistence type="inferred from homology"/>
<dbReference type="InterPro" id="IPR004866">
    <property type="entry name" value="CHB/HEX_N_dom"/>
</dbReference>
<evidence type="ECO:0000256" key="6">
    <source>
        <dbReference type="ARBA" id="ARBA00030512"/>
    </source>
</evidence>
<dbReference type="InterPro" id="IPR008965">
    <property type="entry name" value="CBM2/CBM3_carb-bd_dom_sf"/>
</dbReference>
<comment type="caution">
    <text evidence="11">The sequence shown here is derived from an EMBL/GenBank/DDBJ whole genome shotgun (WGS) entry which is preliminary data.</text>
</comment>
<keyword evidence="9" id="KW-0732">Signal</keyword>
<dbReference type="SUPFAM" id="SSF81296">
    <property type="entry name" value="E set domains"/>
    <property type="match status" value="1"/>
</dbReference>
<dbReference type="PATRIC" id="fig|1268237.3.peg.2857"/>
<protein>
    <recommendedName>
        <fullName evidence="3">beta-N-acetylhexosaminidase</fullName>
        <ecNumber evidence="3">3.2.1.52</ecNumber>
    </recommendedName>
    <alternativeName>
        <fullName evidence="6">Beta-N-acetylhexosaminidase</fullName>
    </alternativeName>
    <alternativeName>
        <fullName evidence="7">N-acetyl-beta-glucosaminidase</fullName>
    </alternativeName>
</protein>
<accession>N9VIM4</accession>
<dbReference type="EMBL" id="APVG01000041">
    <property type="protein sequence ID" value="ENY71221.1"/>
    <property type="molecule type" value="Genomic_DNA"/>
</dbReference>
<dbReference type="InterPro" id="IPR013783">
    <property type="entry name" value="Ig-like_fold"/>
</dbReference>
<dbReference type="InterPro" id="IPR012291">
    <property type="entry name" value="CBM2_carb-bd_dom_sf"/>
</dbReference>
<dbReference type="Pfam" id="PF03173">
    <property type="entry name" value="CHB_HEX"/>
    <property type="match status" value="1"/>
</dbReference>
<dbReference type="Pfam" id="PF03174">
    <property type="entry name" value="CHB_HEX_C"/>
    <property type="match status" value="1"/>
</dbReference>
<dbReference type="GO" id="GO:0030247">
    <property type="term" value="F:polysaccharide binding"/>
    <property type="evidence" value="ECO:0007669"/>
    <property type="project" value="InterPro"/>
</dbReference>
<comment type="catalytic activity">
    <reaction evidence="1">
        <text>Hydrolysis of terminal non-reducing N-acetyl-D-hexosamine residues in N-acetyl-beta-D-hexosaminides.</text>
        <dbReference type="EC" id="3.2.1.52"/>
    </reaction>
</comment>
<keyword evidence="4" id="KW-0378">Hydrolase</keyword>
<keyword evidence="12" id="KW-1185">Reference proteome</keyword>
<dbReference type="eggNOG" id="COG3525">
    <property type="taxonomic scope" value="Bacteria"/>
</dbReference>
<evidence type="ECO:0000256" key="3">
    <source>
        <dbReference type="ARBA" id="ARBA00012663"/>
    </source>
</evidence>
<dbReference type="Pfam" id="PF00728">
    <property type="entry name" value="Glyco_hydro_20"/>
    <property type="match status" value="1"/>
</dbReference>
<dbReference type="InterPro" id="IPR014756">
    <property type="entry name" value="Ig_E-set"/>
</dbReference>
<dbReference type="Gene3D" id="2.60.40.10">
    <property type="entry name" value="Immunoglobulins"/>
    <property type="match status" value="1"/>
</dbReference>
<dbReference type="AlphaFoldDB" id="N9VIM4"/>
<dbReference type="InterPro" id="IPR015882">
    <property type="entry name" value="HEX_bac_N"/>
</dbReference>
<dbReference type="EC" id="3.2.1.52" evidence="3"/>
<dbReference type="Gene3D" id="2.60.40.290">
    <property type="match status" value="1"/>
</dbReference>
<feature type="chain" id="PRO_5004154486" description="beta-N-acetylhexosaminidase" evidence="9">
    <location>
        <begin position="24"/>
        <end position="865"/>
    </location>
</feature>
<evidence type="ECO:0000256" key="1">
    <source>
        <dbReference type="ARBA" id="ARBA00001231"/>
    </source>
</evidence>
<dbReference type="Gene3D" id="3.20.20.80">
    <property type="entry name" value="Glycosidases"/>
    <property type="match status" value="1"/>
</dbReference>
<dbReference type="GO" id="GO:0004563">
    <property type="term" value="F:beta-N-acetylhexosaminidase activity"/>
    <property type="evidence" value="ECO:0007669"/>
    <property type="project" value="UniProtKB-EC"/>
</dbReference>
<reference evidence="11 12" key="1">
    <citation type="journal article" date="2013" name="Genome Announc.">
        <title>Draft Genome Sequence of the Aeromonas diversa Type Strain.</title>
        <authorList>
            <person name="Farfan M."/>
            <person name="Spataro N."/>
            <person name="Sanglas A."/>
            <person name="Albarral V."/>
            <person name="Loren J.G."/>
            <person name="Bosch E."/>
            <person name="Fuste M.C."/>
        </authorList>
    </citation>
    <scope>NUCLEOTIDE SEQUENCE [LARGE SCALE GENOMIC DNA]</scope>
    <source>
        <strain evidence="11 12">2478-85</strain>
    </source>
</reference>
<evidence type="ECO:0000256" key="8">
    <source>
        <dbReference type="PIRSR" id="PIRSR625705-1"/>
    </source>
</evidence>
<feature type="active site" description="Proton donor" evidence="8">
    <location>
        <position position="544"/>
    </location>
</feature>
<feature type="signal peptide" evidence="9">
    <location>
        <begin position="1"/>
        <end position="23"/>
    </location>
</feature>
<evidence type="ECO:0000256" key="9">
    <source>
        <dbReference type="SAM" id="SignalP"/>
    </source>
</evidence>
<evidence type="ECO:0000256" key="5">
    <source>
        <dbReference type="ARBA" id="ARBA00023295"/>
    </source>
</evidence>
<dbReference type="InterPro" id="IPR017853">
    <property type="entry name" value="GH"/>
</dbReference>
<organism evidence="11 12">
    <name type="scientific">Aeromonas diversa CDC 2478-85</name>
    <dbReference type="NCBI Taxonomy" id="1268237"/>
    <lineage>
        <taxon>Bacteria</taxon>
        <taxon>Pseudomonadati</taxon>
        <taxon>Pseudomonadota</taxon>
        <taxon>Gammaproteobacteria</taxon>
        <taxon>Aeromonadales</taxon>
        <taxon>Aeromonadaceae</taxon>
        <taxon>Aeromonas</taxon>
    </lineage>
</organism>
<dbReference type="InterPro" id="IPR029018">
    <property type="entry name" value="Hex-like_dom2"/>
</dbReference>
<dbReference type="OrthoDB" id="9763537at2"/>
<dbReference type="InterPro" id="IPR025705">
    <property type="entry name" value="Beta_hexosaminidase_sua/sub"/>
</dbReference>
<comment type="similarity">
    <text evidence="2">Belongs to the glycosyl hydrolase 20 family.</text>
</comment>
<dbReference type="SUPFAM" id="SSF49384">
    <property type="entry name" value="Carbohydrate-binding domain"/>
    <property type="match status" value="1"/>
</dbReference>
<dbReference type="RefSeq" id="WP_005356848.1">
    <property type="nucleotide sequence ID" value="NZ_APVG01000041.1"/>
</dbReference>
<dbReference type="GO" id="GO:0016020">
    <property type="term" value="C:membrane"/>
    <property type="evidence" value="ECO:0007669"/>
    <property type="project" value="TreeGrafter"/>
</dbReference>
<dbReference type="CDD" id="cd02847">
    <property type="entry name" value="E_set_Chitobiase_C"/>
    <property type="match status" value="1"/>
</dbReference>
<feature type="domain" description="Chitobiase/beta-hexosaminidases N-terminal" evidence="10">
    <location>
        <begin position="34"/>
        <end position="204"/>
    </location>
</feature>
<evidence type="ECO:0000256" key="2">
    <source>
        <dbReference type="ARBA" id="ARBA00006285"/>
    </source>
</evidence>
<dbReference type="SUPFAM" id="SSF51445">
    <property type="entry name" value="(Trans)glycosidases"/>
    <property type="match status" value="1"/>
</dbReference>
<dbReference type="SUPFAM" id="SSF55545">
    <property type="entry name" value="beta-N-acetylhexosaminidase-like domain"/>
    <property type="match status" value="1"/>
</dbReference>
<evidence type="ECO:0000256" key="4">
    <source>
        <dbReference type="ARBA" id="ARBA00022801"/>
    </source>
</evidence>
<dbReference type="Pfam" id="PF02838">
    <property type="entry name" value="Glyco_hydro_20b"/>
    <property type="match status" value="1"/>
</dbReference>
<evidence type="ECO:0000259" key="10">
    <source>
        <dbReference type="SMART" id="SM01081"/>
    </source>
</evidence>
<keyword evidence="5" id="KW-0326">Glycosidase</keyword>
<dbReference type="Gene3D" id="3.30.379.10">
    <property type="entry name" value="Chitobiase/beta-hexosaminidase domain 2-like"/>
    <property type="match status" value="1"/>
</dbReference>
<dbReference type="PRINTS" id="PR00738">
    <property type="entry name" value="GLHYDRLASE20"/>
</dbReference>
<evidence type="ECO:0000313" key="11">
    <source>
        <dbReference type="EMBL" id="ENY71221.1"/>
    </source>
</evidence>
<dbReference type="SMART" id="SM01081">
    <property type="entry name" value="CHB_HEX"/>
    <property type="match status" value="1"/>
</dbReference>
<evidence type="ECO:0000313" key="12">
    <source>
        <dbReference type="Proteomes" id="UP000023775"/>
    </source>
</evidence>
<dbReference type="Proteomes" id="UP000023775">
    <property type="component" value="Unassembled WGS sequence"/>
</dbReference>
<name>N9VIM4_9GAMM</name>
<dbReference type="PANTHER" id="PTHR22600:SF57">
    <property type="entry name" value="BETA-N-ACETYLHEXOSAMINIDASE"/>
    <property type="match status" value="1"/>
</dbReference>
<dbReference type="GO" id="GO:0005975">
    <property type="term" value="P:carbohydrate metabolic process"/>
    <property type="evidence" value="ECO:0007669"/>
    <property type="project" value="InterPro"/>
</dbReference>
<dbReference type="GO" id="GO:0030203">
    <property type="term" value="P:glycosaminoglycan metabolic process"/>
    <property type="evidence" value="ECO:0007669"/>
    <property type="project" value="TreeGrafter"/>
</dbReference>
<evidence type="ECO:0000256" key="7">
    <source>
        <dbReference type="ARBA" id="ARBA00033000"/>
    </source>
</evidence>
<gene>
    <name evidence="11" type="ORF">G114_14511</name>
</gene>
<dbReference type="InterPro" id="IPR015883">
    <property type="entry name" value="Glyco_hydro_20_cat"/>
</dbReference>
<dbReference type="PANTHER" id="PTHR22600">
    <property type="entry name" value="BETA-HEXOSAMINIDASE"/>
    <property type="match status" value="1"/>
</dbReference>